<gene>
    <name evidence="1" type="ORF">OIH86_00385</name>
</gene>
<dbReference type="Gene3D" id="1.10.287.1080">
    <property type="entry name" value="MazG-like"/>
    <property type="match status" value="1"/>
</dbReference>
<protein>
    <submittedName>
        <fullName evidence="1">Nucleotide pyrophosphohydrolase</fullName>
    </submittedName>
</protein>
<reference evidence="1 2" key="1">
    <citation type="submission" date="2022-10" db="EMBL/GenBank/DDBJ databases">
        <title>Draft genome assembly of moderately radiation resistant bacterium Metabacillus halosaccharovorans.</title>
        <authorList>
            <person name="Pal S."/>
            <person name="Gopinathan A."/>
        </authorList>
    </citation>
    <scope>NUCLEOTIDE SEQUENCE [LARGE SCALE GENOMIC DNA]</scope>
    <source>
        <strain evidence="1 2">VITHBRA001</strain>
    </source>
</reference>
<dbReference type="PANTHER" id="PTHR46523">
    <property type="entry name" value="DCTP PYROPHOSPHATASE 1"/>
    <property type="match status" value="1"/>
</dbReference>
<dbReference type="Pfam" id="PF12643">
    <property type="entry name" value="MazG-like"/>
    <property type="match status" value="1"/>
</dbReference>
<name>A0ABT3DAT5_9BACI</name>
<accession>A0ABT3DAT5</accession>
<dbReference type="SUPFAM" id="SSF101386">
    <property type="entry name" value="all-alpha NTP pyrophosphatases"/>
    <property type="match status" value="1"/>
</dbReference>
<comment type="caution">
    <text evidence="1">The sequence shown here is derived from an EMBL/GenBank/DDBJ whole genome shotgun (WGS) entry which is preliminary data.</text>
</comment>
<dbReference type="PIRSF" id="PIRSF029826">
    <property type="entry name" value="UCP029826_pph"/>
    <property type="match status" value="1"/>
</dbReference>
<dbReference type="InterPro" id="IPR025984">
    <property type="entry name" value="DCTPP"/>
</dbReference>
<dbReference type="InterPro" id="IPR052555">
    <property type="entry name" value="dCTP_Pyrophosphatase"/>
</dbReference>
<dbReference type="Proteomes" id="UP001526147">
    <property type="component" value="Unassembled WGS sequence"/>
</dbReference>
<sequence length="112" mass="13041">MSEFKRLTDMVLAFRDERDWQQFHNPKDLAISLSLEASELLENFQWKTSEEAVGKNSENIKDELADIVIYALLFANETGIDLVEAIEQKIQKNNEKYPVEKAYGSKTKYSEY</sequence>
<organism evidence="1 2">
    <name type="scientific">Metabacillus halosaccharovorans</name>
    <dbReference type="NCBI Taxonomy" id="930124"/>
    <lineage>
        <taxon>Bacteria</taxon>
        <taxon>Bacillati</taxon>
        <taxon>Bacillota</taxon>
        <taxon>Bacilli</taxon>
        <taxon>Bacillales</taxon>
        <taxon>Bacillaceae</taxon>
        <taxon>Metabacillus</taxon>
    </lineage>
</organism>
<dbReference type="RefSeq" id="WP_264141158.1">
    <property type="nucleotide sequence ID" value="NZ_JAOYEY010000009.1"/>
</dbReference>
<dbReference type="EMBL" id="JAOYEY010000009">
    <property type="protein sequence ID" value="MCV9884148.1"/>
    <property type="molecule type" value="Genomic_DNA"/>
</dbReference>
<dbReference type="PANTHER" id="PTHR46523:SF1">
    <property type="entry name" value="DCTP PYROPHOSPHATASE 1"/>
    <property type="match status" value="1"/>
</dbReference>
<dbReference type="CDD" id="cd11537">
    <property type="entry name" value="NTP-PPase_RS21-C6_like"/>
    <property type="match status" value="1"/>
</dbReference>
<evidence type="ECO:0000313" key="2">
    <source>
        <dbReference type="Proteomes" id="UP001526147"/>
    </source>
</evidence>
<keyword evidence="2" id="KW-1185">Reference proteome</keyword>
<evidence type="ECO:0000313" key="1">
    <source>
        <dbReference type="EMBL" id="MCV9884148.1"/>
    </source>
</evidence>
<proteinExistence type="predicted"/>